<keyword evidence="2" id="KW-0347">Helicase</keyword>
<dbReference type="GO" id="GO:0004386">
    <property type="term" value="F:helicase activity"/>
    <property type="evidence" value="ECO:0007669"/>
    <property type="project" value="UniProtKB-KW"/>
</dbReference>
<keyword evidence="3" id="KW-1185">Reference proteome</keyword>
<dbReference type="OrthoDB" id="250738at2759"/>
<dbReference type="GeneID" id="40325005"/>
<evidence type="ECO:0000313" key="3">
    <source>
        <dbReference type="Proteomes" id="UP000283634"/>
    </source>
</evidence>
<evidence type="ECO:0000256" key="1">
    <source>
        <dbReference type="SAM" id="MobiDB-lite"/>
    </source>
</evidence>
<feature type="region of interest" description="Disordered" evidence="1">
    <location>
        <begin position="1"/>
        <end position="23"/>
    </location>
</feature>
<organism evidence="2 3">
    <name type="scientific">Trypanosoma rangeli</name>
    <dbReference type="NCBI Taxonomy" id="5698"/>
    <lineage>
        <taxon>Eukaryota</taxon>
        <taxon>Discoba</taxon>
        <taxon>Euglenozoa</taxon>
        <taxon>Kinetoplastea</taxon>
        <taxon>Metakinetoplastina</taxon>
        <taxon>Trypanosomatida</taxon>
        <taxon>Trypanosomatidae</taxon>
        <taxon>Trypanosoma</taxon>
        <taxon>Herpetosoma</taxon>
    </lineage>
</organism>
<dbReference type="EMBL" id="MKGL01000022">
    <property type="protein sequence ID" value="RNF11105.1"/>
    <property type="molecule type" value="Genomic_DNA"/>
</dbReference>
<keyword evidence="2" id="KW-0378">Hydrolase</keyword>
<accession>A0A3R7KPP1</accession>
<keyword evidence="2" id="KW-0547">Nucleotide-binding</keyword>
<gene>
    <name evidence="2" type="ORF">TraAM80_01072</name>
</gene>
<evidence type="ECO:0000313" key="2">
    <source>
        <dbReference type="EMBL" id="RNF11105.1"/>
    </source>
</evidence>
<protein>
    <submittedName>
        <fullName evidence="2">Putative helicase-like protein</fullName>
    </submittedName>
</protein>
<dbReference type="AlphaFoldDB" id="A0A3R7KPP1"/>
<name>A0A3R7KPP1_TRYRA</name>
<dbReference type="OMA" id="EFANSWH"/>
<keyword evidence="2" id="KW-0067">ATP-binding</keyword>
<dbReference type="Proteomes" id="UP000283634">
    <property type="component" value="Unassembled WGS sequence"/>
</dbReference>
<dbReference type="RefSeq" id="XP_029241976.1">
    <property type="nucleotide sequence ID" value="XM_029378126.1"/>
</dbReference>
<proteinExistence type="predicted"/>
<reference evidence="2 3" key="1">
    <citation type="journal article" date="2018" name="BMC Genomics">
        <title>Genomic comparison of Trypanosoma conorhini and Trypanosoma rangeli to Trypanosoma cruzi strains of high and low virulence.</title>
        <authorList>
            <person name="Bradwell K.R."/>
            <person name="Koparde V.N."/>
            <person name="Matveyev A.V."/>
            <person name="Serrano M.G."/>
            <person name="Alves J.M."/>
            <person name="Parikh H."/>
            <person name="Huang B."/>
            <person name="Lee V."/>
            <person name="Espinosa-Alvarez O."/>
            <person name="Ortiz P.A."/>
            <person name="Costa-Martins A.G."/>
            <person name="Teixeira M.M."/>
            <person name="Buck G.A."/>
        </authorList>
    </citation>
    <scope>NUCLEOTIDE SEQUENCE [LARGE SCALE GENOMIC DNA]</scope>
    <source>
        <strain evidence="2 3">AM80</strain>
    </source>
</reference>
<comment type="caution">
    <text evidence="2">The sequence shown here is derived from an EMBL/GenBank/DDBJ whole genome shotgun (WGS) entry which is preliminary data.</text>
</comment>
<sequence length="235" mass="25752">MGQLTSAANATGMRAESDRNDDGVLLVKPEGEQKRPLPPYELRAEELYRSYVRPFQIVPPLLRTSAGLSPSSSEAEQTLLNSLHRRWNSLVVSQVRLMEREALQLQKAGDAGDEGHAVAATDGKGVLAHGLQEFANSWHALATSAVNQANAEAHAIDKTLAEVNITLDSVKGVADEQNHVAELYNFVEDETHAFLEEVTLAARLLQDDVVAQLRDTWSLMSDAERADFQADPNKL</sequence>